<dbReference type="GO" id="GO:0003677">
    <property type="term" value="F:DNA binding"/>
    <property type="evidence" value="ECO:0007669"/>
    <property type="project" value="UniProtKB-KW"/>
</dbReference>
<evidence type="ECO:0000313" key="6">
    <source>
        <dbReference type="EMBL" id="SKA80511.1"/>
    </source>
</evidence>
<protein>
    <submittedName>
        <fullName evidence="6">CRP/FNR family transcriptional regulator, anaerobic regulatory protein</fullName>
    </submittedName>
</protein>
<dbReference type="RefSeq" id="WP_078922554.1">
    <property type="nucleotide sequence ID" value="NZ_FUYB01000009.1"/>
</dbReference>
<dbReference type="PROSITE" id="PS50042">
    <property type="entry name" value="CNMP_BINDING_3"/>
    <property type="match status" value="1"/>
</dbReference>
<keyword evidence="3" id="KW-0804">Transcription</keyword>
<dbReference type="Proteomes" id="UP000190460">
    <property type="component" value="Unassembled WGS sequence"/>
</dbReference>
<keyword evidence="1" id="KW-0805">Transcription regulation</keyword>
<dbReference type="EMBL" id="FUYB01000009">
    <property type="protein sequence ID" value="SKA80511.1"/>
    <property type="molecule type" value="Genomic_DNA"/>
</dbReference>
<dbReference type="GO" id="GO:0003700">
    <property type="term" value="F:DNA-binding transcription factor activity"/>
    <property type="evidence" value="ECO:0007669"/>
    <property type="project" value="TreeGrafter"/>
</dbReference>
<dbReference type="AlphaFoldDB" id="A0A1T4WV51"/>
<evidence type="ECO:0000256" key="3">
    <source>
        <dbReference type="ARBA" id="ARBA00023163"/>
    </source>
</evidence>
<dbReference type="PROSITE" id="PS51063">
    <property type="entry name" value="HTH_CRP_2"/>
    <property type="match status" value="1"/>
</dbReference>
<dbReference type="InterPro" id="IPR050397">
    <property type="entry name" value="Env_Response_Regulators"/>
</dbReference>
<feature type="domain" description="HTH crp-type" evidence="5">
    <location>
        <begin position="154"/>
        <end position="224"/>
    </location>
</feature>
<dbReference type="PRINTS" id="PR00034">
    <property type="entry name" value="HTHCRP"/>
</dbReference>
<dbReference type="Pfam" id="PF00027">
    <property type="entry name" value="cNMP_binding"/>
    <property type="match status" value="1"/>
</dbReference>
<keyword evidence="2" id="KW-0238">DNA-binding</keyword>
<proteinExistence type="predicted"/>
<evidence type="ECO:0000256" key="1">
    <source>
        <dbReference type="ARBA" id="ARBA00023015"/>
    </source>
</evidence>
<evidence type="ECO:0000259" key="5">
    <source>
        <dbReference type="PROSITE" id="PS51063"/>
    </source>
</evidence>
<reference evidence="6 7" key="1">
    <citation type="submission" date="2017-02" db="EMBL/GenBank/DDBJ databases">
        <authorList>
            <person name="Peterson S.W."/>
        </authorList>
    </citation>
    <scope>NUCLEOTIDE SEQUENCE [LARGE SCALE GENOMIC DNA]</scope>
    <source>
        <strain evidence="6 7">ATCC 49788</strain>
    </source>
</reference>
<evidence type="ECO:0000259" key="4">
    <source>
        <dbReference type="PROSITE" id="PS50042"/>
    </source>
</evidence>
<dbReference type="GO" id="GO:0005829">
    <property type="term" value="C:cytosol"/>
    <property type="evidence" value="ECO:0007669"/>
    <property type="project" value="TreeGrafter"/>
</dbReference>
<dbReference type="Gene3D" id="2.60.120.10">
    <property type="entry name" value="Jelly Rolls"/>
    <property type="match status" value="1"/>
</dbReference>
<dbReference type="PANTHER" id="PTHR24567:SF75">
    <property type="entry name" value="FUMARATE AND NITRATE REDUCTION REGULATORY PROTEIN"/>
    <property type="match status" value="1"/>
</dbReference>
<feature type="domain" description="Cyclic nucleotide-binding" evidence="4">
    <location>
        <begin position="20"/>
        <end position="90"/>
    </location>
</feature>
<dbReference type="SMART" id="SM00419">
    <property type="entry name" value="HTH_CRP"/>
    <property type="match status" value="1"/>
</dbReference>
<dbReference type="SUPFAM" id="SSF51206">
    <property type="entry name" value="cAMP-binding domain-like"/>
    <property type="match status" value="1"/>
</dbReference>
<organism evidence="6 7">
    <name type="scientific">Thiothrix eikelboomii</name>
    <dbReference type="NCBI Taxonomy" id="92487"/>
    <lineage>
        <taxon>Bacteria</taxon>
        <taxon>Pseudomonadati</taxon>
        <taxon>Pseudomonadota</taxon>
        <taxon>Gammaproteobacteria</taxon>
        <taxon>Thiotrichales</taxon>
        <taxon>Thiotrichaceae</taxon>
        <taxon>Thiothrix</taxon>
    </lineage>
</organism>
<dbReference type="PANTHER" id="PTHR24567">
    <property type="entry name" value="CRP FAMILY TRANSCRIPTIONAL REGULATORY PROTEIN"/>
    <property type="match status" value="1"/>
</dbReference>
<evidence type="ECO:0000313" key="7">
    <source>
        <dbReference type="Proteomes" id="UP000190460"/>
    </source>
</evidence>
<dbReference type="InterPro" id="IPR036390">
    <property type="entry name" value="WH_DNA-bd_sf"/>
</dbReference>
<gene>
    <name evidence="6" type="ORF">SAMN02745130_02085</name>
</gene>
<dbReference type="InterPro" id="IPR000595">
    <property type="entry name" value="cNMP-bd_dom"/>
</dbReference>
<dbReference type="InterPro" id="IPR036388">
    <property type="entry name" value="WH-like_DNA-bd_sf"/>
</dbReference>
<dbReference type="Pfam" id="PF13545">
    <property type="entry name" value="HTH_Crp_2"/>
    <property type="match status" value="1"/>
</dbReference>
<dbReference type="Gene3D" id="1.10.10.10">
    <property type="entry name" value="Winged helix-like DNA-binding domain superfamily/Winged helix DNA-binding domain"/>
    <property type="match status" value="1"/>
</dbReference>
<dbReference type="InterPro" id="IPR014710">
    <property type="entry name" value="RmlC-like_jellyroll"/>
</dbReference>
<dbReference type="SUPFAM" id="SSF46785">
    <property type="entry name" value="Winged helix' DNA-binding domain"/>
    <property type="match status" value="1"/>
</dbReference>
<dbReference type="CDD" id="cd00038">
    <property type="entry name" value="CAP_ED"/>
    <property type="match status" value="1"/>
</dbReference>
<dbReference type="InterPro" id="IPR018490">
    <property type="entry name" value="cNMP-bd_dom_sf"/>
</dbReference>
<dbReference type="OrthoDB" id="9126850at2"/>
<accession>A0A1T4WV51</accession>
<dbReference type="InterPro" id="IPR012318">
    <property type="entry name" value="HTH_CRP"/>
</dbReference>
<sequence>MSSIKGKGHCLTCPIRHLSIFGELPVERLEQIQHFQPAVIQYQTGETIYHQGAQAQSAYTLRKGMVKLTKSLANGRTQIIRVLGAGELFGFDGFADETYSHSATPLSTIEICRLPFADLASLKKQYIEIDSAMTQRWLHYLRAAENQMLALGVMKAPERLASFLINWYNSGLVTQEGVALPLARGEIGELLGLTLETVSRFMSEWKRQGYLSETKGYLKLLDHSALLKAACSE</sequence>
<name>A0A1T4WV51_9GAMM</name>
<keyword evidence="7" id="KW-1185">Reference proteome</keyword>
<dbReference type="STRING" id="92487.SAMN02745130_02085"/>
<dbReference type="SMART" id="SM00100">
    <property type="entry name" value="cNMP"/>
    <property type="match status" value="1"/>
</dbReference>
<evidence type="ECO:0000256" key="2">
    <source>
        <dbReference type="ARBA" id="ARBA00023125"/>
    </source>
</evidence>
<dbReference type="CDD" id="cd00092">
    <property type="entry name" value="HTH_CRP"/>
    <property type="match status" value="1"/>
</dbReference>